<evidence type="ECO:0000256" key="2">
    <source>
        <dbReference type="ARBA" id="ARBA00023163"/>
    </source>
</evidence>
<dbReference type="Proteomes" id="UP001597119">
    <property type="component" value="Unassembled WGS sequence"/>
</dbReference>
<reference evidence="5 6" key="1">
    <citation type="journal article" date="2019" name="Int. J. Syst. Evol. Microbiol.">
        <title>The Global Catalogue of Microorganisms (GCM) 10K type strain sequencing project: providing services to taxonomists for standard genome sequencing and annotation.</title>
        <authorList>
            <consortium name="The Broad Institute Genomics Platform"/>
            <consortium name="The Broad Institute Genome Sequencing Center for Infectious Disease"/>
            <person name="Wu L."/>
            <person name="Ma J."/>
        </authorList>
    </citation>
    <scope>NUCLEOTIDE SEQUENCE [LARGE SCALE GENOMIC DNA]</scope>
    <source>
        <strain evidence="5 6">CGMCC 1.12125</strain>
    </source>
</reference>
<comment type="caution">
    <text evidence="5">The sequence shown here is derived from an EMBL/GenBank/DDBJ whole genome shotgun (WGS) entry which is preliminary data.</text>
</comment>
<sequence>MCVIAEFTLPHRAFALAETFSQVPGLVLEAERTVAHASGSSIPFLWAVGTAIDVERELDADPTTRRVACRATSGSGALYEIEWVPAVERRIGTLIDADVTVLTLVGRATGWTFRVRATDHETLAAYRNRLREATCSVTLDRLRTPESPVADGQFLLTDKQREALVAAQQLGYFDVPRETTLSELADELGISQQALSKRLRRAQQTITRETLAGGRKQQQPASIGR</sequence>
<dbReference type="InterPro" id="IPR007050">
    <property type="entry name" value="HTH_bacterioopsin"/>
</dbReference>
<keyword evidence="1" id="KW-0805">Transcription regulation</keyword>
<dbReference type="SUPFAM" id="SSF88659">
    <property type="entry name" value="Sigma3 and sigma4 domains of RNA polymerase sigma factors"/>
    <property type="match status" value="1"/>
</dbReference>
<keyword evidence="2" id="KW-0804">Transcription</keyword>
<evidence type="ECO:0000256" key="1">
    <source>
        <dbReference type="ARBA" id="ARBA00023015"/>
    </source>
</evidence>
<keyword evidence="6" id="KW-1185">Reference proteome</keyword>
<evidence type="ECO:0000313" key="6">
    <source>
        <dbReference type="Proteomes" id="UP001597119"/>
    </source>
</evidence>
<evidence type="ECO:0000259" key="4">
    <source>
        <dbReference type="Pfam" id="PF15915"/>
    </source>
</evidence>
<name>A0ABD6C6R1_9EURY</name>
<dbReference type="EMBL" id="JBHUDJ010000001">
    <property type="protein sequence ID" value="MFD1585409.1"/>
    <property type="molecule type" value="Genomic_DNA"/>
</dbReference>
<protein>
    <submittedName>
        <fullName evidence="5">Helix-turn-helix domain-containing protein</fullName>
    </submittedName>
</protein>
<gene>
    <name evidence="5" type="ORF">ACFR9U_00315</name>
</gene>
<dbReference type="RefSeq" id="WP_247377702.1">
    <property type="nucleotide sequence ID" value="NZ_JALLGV010000004.1"/>
</dbReference>
<feature type="domain" description="HTH bat-type" evidence="3">
    <location>
        <begin position="156"/>
        <end position="207"/>
    </location>
</feature>
<feature type="domain" description="Bacterioopsin transcriptional activator GAF and HTH associated" evidence="4">
    <location>
        <begin position="6"/>
        <end position="153"/>
    </location>
</feature>
<dbReference type="Pfam" id="PF15915">
    <property type="entry name" value="BAT"/>
    <property type="match status" value="1"/>
</dbReference>
<dbReference type="Pfam" id="PF04967">
    <property type="entry name" value="HTH_10"/>
    <property type="match status" value="1"/>
</dbReference>
<evidence type="ECO:0000313" key="5">
    <source>
        <dbReference type="EMBL" id="MFD1585409.1"/>
    </source>
</evidence>
<proteinExistence type="predicted"/>
<accession>A0ABD6C6R1</accession>
<dbReference type="PANTHER" id="PTHR34236:SF1">
    <property type="entry name" value="DIMETHYL SULFOXIDE REDUCTASE TRANSCRIPTIONAL ACTIVATOR"/>
    <property type="match status" value="1"/>
</dbReference>
<dbReference type="InterPro" id="IPR013324">
    <property type="entry name" value="RNA_pol_sigma_r3/r4-like"/>
</dbReference>
<dbReference type="InterPro" id="IPR031803">
    <property type="entry name" value="BAT_GAF/HTH-assoc"/>
</dbReference>
<dbReference type="PANTHER" id="PTHR34236">
    <property type="entry name" value="DIMETHYL SULFOXIDE REDUCTASE TRANSCRIPTIONAL ACTIVATOR"/>
    <property type="match status" value="1"/>
</dbReference>
<evidence type="ECO:0000259" key="3">
    <source>
        <dbReference type="Pfam" id="PF04967"/>
    </source>
</evidence>
<organism evidence="5 6">
    <name type="scientific">Halorientalis brevis</name>
    <dbReference type="NCBI Taxonomy" id="1126241"/>
    <lineage>
        <taxon>Archaea</taxon>
        <taxon>Methanobacteriati</taxon>
        <taxon>Methanobacteriota</taxon>
        <taxon>Stenosarchaea group</taxon>
        <taxon>Halobacteria</taxon>
        <taxon>Halobacteriales</taxon>
        <taxon>Haloarculaceae</taxon>
        <taxon>Halorientalis</taxon>
    </lineage>
</organism>
<dbReference type="AlphaFoldDB" id="A0ABD6C6R1"/>